<feature type="domain" description="AAA-ATPase-like" evidence="1">
    <location>
        <begin position="4"/>
        <end position="199"/>
    </location>
</feature>
<sequence length="519" mass="59518">MKLPIGIQDFRTLRTEGYLYVDKTRQLHRLIGSSKYIFVSRPRRFGKSLLVSTLKELFSGSEELFRDLWIADRVDWSGIASPVIYIDFNRLDYRGQSLQIALARQMDNCAASFGLELRSESPKDKFNELLETLAKTKGKAVVLVDEYDKPITDFLGDTEAMKTNVDTLKNFYATLKSQDANIRFALLTGVSKYGKVSIFSDLNNLDDITLEEDYADIAGYTQREIEDNFGEWIDRVAEKRKMPRAEVMRNMKDWYNGYAWAEGQGIYNPFSILNFFKKARFDNYWFSTGTPTFLTKALTDARIPAYELESVYGSDTLLDSADIQHVDLYSLLFQTGYLTVKERQDMPGGHVSYRLSYPNKEVRHSFLRYVLAEYMGGPVTQTESNVSLKATRALLAQDLETFFEVLRTVFETVPYSITANRESYFHAITHVVLSLTGMQVYSEAQTAQGRIDAVLEAPDAFYVFEFKLDASARQALDQIRDRQYYARYANTGKKSVLIGVNFSTETRNIQEWEARTVLG</sequence>
<dbReference type="Gene3D" id="3.40.50.300">
    <property type="entry name" value="P-loop containing nucleotide triphosphate hydrolases"/>
    <property type="match status" value="1"/>
</dbReference>
<proteinExistence type="predicted"/>
<dbReference type="Proteomes" id="UP001348817">
    <property type="component" value="Plasmid pFA7"/>
</dbReference>
<dbReference type="InterPro" id="IPR012547">
    <property type="entry name" value="PDDEXK_9"/>
</dbReference>
<dbReference type="InterPro" id="IPR018631">
    <property type="entry name" value="AAA-ATPase-like_dom"/>
</dbReference>
<accession>A0AAU9CLJ0</accession>
<dbReference type="Pfam" id="PF09820">
    <property type="entry name" value="AAA-ATPase_like"/>
    <property type="match status" value="1"/>
</dbReference>
<dbReference type="EMBL" id="AP025321">
    <property type="protein sequence ID" value="BDD12854.1"/>
    <property type="molecule type" value="Genomic_DNA"/>
</dbReference>
<dbReference type="PANTHER" id="PTHR34825:SF1">
    <property type="entry name" value="AAA-ATPASE-LIKE DOMAIN-CONTAINING PROTEIN"/>
    <property type="match status" value="1"/>
</dbReference>
<gene>
    <name evidence="2" type="ORF">FUAX_52860</name>
</gene>
<organism evidence="2 3">
    <name type="scientific">Fulvitalea axinellae</name>
    <dbReference type="NCBI Taxonomy" id="1182444"/>
    <lineage>
        <taxon>Bacteria</taxon>
        <taxon>Pseudomonadati</taxon>
        <taxon>Bacteroidota</taxon>
        <taxon>Cytophagia</taxon>
        <taxon>Cytophagales</taxon>
        <taxon>Persicobacteraceae</taxon>
        <taxon>Fulvitalea</taxon>
    </lineage>
</organism>
<dbReference type="InterPro" id="IPR027417">
    <property type="entry name" value="P-loop_NTPase"/>
</dbReference>
<dbReference type="RefSeq" id="WP_338396095.1">
    <property type="nucleotide sequence ID" value="NZ_AP025321.1"/>
</dbReference>
<evidence type="ECO:0000313" key="2">
    <source>
        <dbReference type="EMBL" id="BDD12854.1"/>
    </source>
</evidence>
<reference evidence="2 3" key="1">
    <citation type="submission" date="2021-12" db="EMBL/GenBank/DDBJ databases">
        <title>Genome sequencing of bacteria with rrn-lacking chromosome and rrn-plasmid.</title>
        <authorList>
            <person name="Anda M."/>
            <person name="Iwasaki W."/>
        </authorList>
    </citation>
    <scope>NUCLEOTIDE SEQUENCE [LARGE SCALE GENOMIC DNA]</scope>
    <source>
        <strain evidence="2 3">DSM 100852</strain>
        <plasmid evidence="2 3">pFA7</plasmid>
    </source>
</reference>
<dbReference type="KEGG" id="fax:FUAX_52860"/>
<dbReference type="PANTHER" id="PTHR34825">
    <property type="entry name" value="CONSERVED PROTEIN, WITH A WEAK D-GALACTARATE DEHYDRATASE/ALTRONATE HYDROLASE DOMAIN"/>
    <property type="match status" value="1"/>
</dbReference>
<keyword evidence="3" id="KW-1185">Reference proteome</keyword>
<name>A0AAU9CLJ0_9BACT</name>
<evidence type="ECO:0000313" key="3">
    <source>
        <dbReference type="Proteomes" id="UP001348817"/>
    </source>
</evidence>
<dbReference type="Pfam" id="PF08011">
    <property type="entry name" value="PDDEXK_9"/>
    <property type="match status" value="1"/>
</dbReference>
<dbReference type="SUPFAM" id="SSF52540">
    <property type="entry name" value="P-loop containing nucleoside triphosphate hydrolases"/>
    <property type="match status" value="1"/>
</dbReference>
<protein>
    <submittedName>
        <fullName evidence="2">ATPase AAA</fullName>
    </submittedName>
</protein>
<dbReference type="AlphaFoldDB" id="A0AAU9CLJ0"/>
<keyword evidence="2" id="KW-0614">Plasmid</keyword>
<geneLocation type="plasmid" evidence="2 3">
    <name>pFA7</name>
</geneLocation>
<evidence type="ECO:0000259" key="1">
    <source>
        <dbReference type="Pfam" id="PF09820"/>
    </source>
</evidence>